<name>A0ABR9DIZ0_9GAMM</name>
<dbReference type="RefSeq" id="WP_192395794.1">
    <property type="nucleotide sequence ID" value="NZ_CAJHIU010000003.1"/>
</dbReference>
<organism evidence="1 2">
    <name type="scientific">Methylomonas fluvii</name>
    <dbReference type="NCBI Taxonomy" id="1854564"/>
    <lineage>
        <taxon>Bacteria</taxon>
        <taxon>Pseudomonadati</taxon>
        <taxon>Pseudomonadota</taxon>
        <taxon>Gammaproteobacteria</taxon>
        <taxon>Methylococcales</taxon>
        <taxon>Methylococcaceae</taxon>
        <taxon>Methylomonas</taxon>
    </lineage>
</organism>
<sequence length="96" mass="10764">MAHLIKAFPDAFGTSYFDANGDFLYSSNPNTKPFNISDREHFKKARDTPSNDLIFSDADIARSSGRWAVVVQRRISNSQGQFAGVTRFSNITKTDK</sequence>
<accession>A0ABR9DIZ0</accession>
<protein>
    <submittedName>
        <fullName evidence="1">Uncharacterized protein</fullName>
    </submittedName>
</protein>
<dbReference type="Proteomes" id="UP000641152">
    <property type="component" value="Unassembled WGS sequence"/>
</dbReference>
<evidence type="ECO:0000313" key="1">
    <source>
        <dbReference type="EMBL" id="MBD9363079.1"/>
    </source>
</evidence>
<dbReference type="CDD" id="cd12914">
    <property type="entry name" value="PDC1_DGC_like"/>
    <property type="match status" value="1"/>
</dbReference>
<proteinExistence type="predicted"/>
<dbReference type="Gene3D" id="3.30.450.20">
    <property type="entry name" value="PAS domain"/>
    <property type="match status" value="1"/>
</dbReference>
<dbReference type="EMBL" id="JACXST010000003">
    <property type="protein sequence ID" value="MBD9363079.1"/>
    <property type="molecule type" value="Genomic_DNA"/>
</dbReference>
<evidence type="ECO:0000313" key="2">
    <source>
        <dbReference type="Proteomes" id="UP000641152"/>
    </source>
</evidence>
<reference evidence="1 2" key="1">
    <citation type="submission" date="2020-09" db="EMBL/GenBank/DDBJ databases">
        <title>Methylomonas albis sp. nov. and Methylomonas fluvii sp. nov.: Two cold-adapted methanotrophs from the River Elbe and an amended description of Methylovulum psychrotolerans strain Eb1.</title>
        <authorList>
            <person name="Bussmann I.K."/>
            <person name="Klings K.-W."/>
            <person name="Warnstedt J."/>
            <person name="Hoppert M."/>
            <person name="Saborowski A."/>
            <person name="Horn F."/>
            <person name="Liebner S."/>
        </authorList>
    </citation>
    <scope>NUCLEOTIDE SEQUENCE [LARGE SCALE GENOMIC DNA]</scope>
    <source>
        <strain evidence="1 2">EbB</strain>
    </source>
</reference>
<comment type="caution">
    <text evidence="1">The sequence shown here is derived from an EMBL/GenBank/DDBJ whole genome shotgun (WGS) entry which is preliminary data.</text>
</comment>
<keyword evidence="2" id="KW-1185">Reference proteome</keyword>
<gene>
    <name evidence="1" type="ORF">EBB_21850</name>
</gene>